<sequence length="214" mass="23102">MSESLVLLLFIACVHGAAIWETPSNLQPVHGLYVKPSIDGTTGDLYVAATEDNGVNSQWLTDQPINFLAAASEIEPSILPAQEETLTQKRAIITTPSVNYAYAIPTAGAEASVINPYTLAVSGVEESKAQCSNAPVQPHYSPFQFFYPQMLSTIANAFNAYKDPTKIEGSTTQAQPVATWPHTYALPFQYVMVDPNAWASQTASTITKTPESDS</sequence>
<organism evidence="2 3">
    <name type="scientific">Leptosia nina</name>
    <dbReference type="NCBI Taxonomy" id="320188"/>
    <lineage>
        <taxon>Eukaryota</taxon>
        <taxon>Metazoa</taxon>
        <taxon>Ecdysozoa</taxon>
        <taxon>Arthropoda</taxon>
        <taxon>Hexapoda</taxon>
        <taxon>Insecta</taxon>
        <taxon>Pterygota</taxon>
        <taxon>Neoptera</taxon>
        <taxon>Endopterygota</taxon>
        <taxon>Lepidoptera</taxon>
        <taxon>Glossata</taxon>
        <taxon>Ditrysia</taxon>
        <taxon>Papilionoidea</taxon>
        <taxon>Pieridae</taxon>
        <taxon>Pierinae</taxon>
        <taxon>Leptosia</taxon>
    </lineage>
</organism>
<proteinExistence type="predicted"/>
<accession>A0AAV1JB86</accession>
<feature type="signal peptide" evidence="1">
    <location>
        <begin position="1"/>
        <end position="16"/>
    </location>
</feature>
<keyword evidence="1" id="KW-0732">Signal</keyword>
<dbReference type="EMBL" id="CAVLEF010000006">
    <property type="protein sequence ID" value="CAK1545250.1"/>
    <property type="molecule type" value="Genomic_DNA"/>
</dbReference>
<comment type="caution">
    <text evidence="2">The sequence shown here is derived from an EMBL/GenBank/DDBJ whole genome shotgun (WGS) entry which is preliminary data.</text>
</comment>
<name>A0AAV1JB86_9NEOP</name>
<protein>
    <submittedName>
        <fullName evidence="2">Uncharacterized protein</fullName>
    </submittedName>
</protein>
<gene>
    <name evidence="2" type="ORF">LNINA_LOCUS4927</name>
</gene>
<evidence type="ECO:0000313" key="3">
    <source>
        <dbReference type="Proteomes" id="UP001497472"/>
    </source>
</evidence>
<feature type="chain" id="PRO_5043639992" evidence="1">
    <location>
        <begin position="17"/>
        <end position="214"/>
    </location>
</feature>
<keyword evidence="3" id="KW-1185">Reference proteome</keyword>
<reference evidence="2 3" key="1">
    <citation type="submission" date="2023-11" db="EMBL/GenBank/DDBJ databases">
        <authorList>
            <person name="Okamura Y."/>
        </authorList>
    </citation>
    <scope>NUCLEOTIDE SEQUENCE [LARGE SCALE GENOMIC DNA]</scope>
</reference>
<dbReference type="AlphaFoldDB" id="A0AAV1JB86"/>
<dbReference type="Proteomes" id="UP001497472">
    <property type="component" value="Unassembled WGS sequence"/>
</dbReference>
<evidence type="ECO:0000256" key="1">
    <source>
        <dbReference type="SAM" id="SignalP"/>
    </source>
</evidence>
<evidence type="ECO:0000313" key="2">
    <source>
        <dbReference type="EMBL" id="CAK1545250.1"/>
    </source>
</evidence>